<evidence type="ECO:0000313" key="12">
    <source>
        <dbReference type="EMBL" id="MBB5694895.1"/>
    </source>
</evidence>
<dbReference type="Gene3D" id="3.40.50.2300">
    <property type="match status" value="1"/>
</dbReference>
<proteinExistence type="predicted"/>
<dbReference type="PANTHER" id="PTHR43065">
    <property type="entry name" value="SENSOR HISTIDINE KINASE"/>
    <property type="match status" value="1"/>
</dbReference>
<keyword evidence="4 7" id="KW-0597">Phosphoprotein</keyword>
<feature type="domain" description="Response regulatory" evidence="10">
    <location>
        <begin position="655"/>
        <end position="772"/>
    </location>
</feature>
<evidence type="ECO:0000256" key="1">
    <source>
        <dbReference type="ARBA" id="ARBA00000085"/>
    </source>
</evidence>
<dbReference type="CDD" id="cd06225">
    <property type="entry name" value="HAMP"/>
    <property type="match status" value="1"/>
</dbReference>
<dbReference type="PROSITE" id="PS50109">
    <property type="entry name" value="HIS_KIN"/>
    <property type="match status" value="1"/>
</dbReference>
<dbReference type="Pfam" id="PF00072">
    <property type="entry name" value="Response_reg"/>
    <property type="match status" value="1"/>
</dbReference>
<protein>
    <recommendedName>
        <fullName evidence="3">histidine kinase</fullName>
        <ecNumber evidence="3">2.7.13.3</ecNumber>
    </recommendedName>
</protein>
<keyword evidence="8" id="KW-0472">Membrane</keyword>
<dbReference type="Gene3D" id="6.10.340.10">
    <property type="match status" value="1"/>
</dbReference>
<dbReference type="InterPro" id="IPR001789">
    <property type="entry name" value="Sig_transdc_resp-reg_receiver"/>
</dbReference>
<dbReference type="PANTHER" id="PTHR43065:SF42">
    <property type="entry name" value="TWO-COMPONENT SENSOR PPRA"/>
    <property type="match status" value="1"/>
</dbReference>
<feature type="transmembrane region" description="Helical" evidence="8">
    <location>
        <begin position="274"/>
        <end position="297"/>
    </location>
</feature>
<evidence type="ECO:0000256" key="2">
    <source>
        <dbReference type="ARBA" id="ARBA00004370"/>
    </source>
</evidence>
<dbReference type="InterPro" id="IPR011006">
    <property type="entry name" value="CheY-like_superfamily"/>
</dbReference>
<dbReference type="SUPFAM" id="SSF47384">
    <property type="entry name" value="Homodimeric domain of signal transducing histidine kinase"/>
    <property type="match status" value="1"/>
</dbReference>
<evidence type="ECO:0000259" key="11">
    <source>
        <dbReference type="PROSITE" id="PS50885"/>
    </source>
</evidence>
<sequence length="783" mass="82800">MRVSTRLLLIIAACLVPTLVLQVAVSWSQWAERKAQLDDLAVHQAELLAGTVDNIANSARILLGAAAELNPGPLPAEGCGRRLASLREHAAGFAFIALTSPDGVTCASDPALEWQRDGEWVRSAQRALSFTAGHFTRPEGYPGGVLPFYMRLADQPGQEGRVLVAALDLDWLEWQLRHLKRAGSPFMAGGVLTVSDDRGVILGRDVRHAEFVGKSFPPAAMEAMRATQPGTLRLRSIDGARRLVGYTPPTPANIHLSTMVGFDEAELMGDIERALLRGVLLLTGVTVIVFALTLLAARRFITRPTNALLAVARRWRSGDLSARAPGWDRRSEFGQLAAAWNAMACVLRQREEELRGYTDALEVRVAARTAELVHSNSRLQAEIAERQNTEAALLQAQKVQAVGQLAGGIAHDFNNVLQAVLGGVSLIRRRSGDPEAIGRLTGMVEDAARRGESVTRRLLAFSRREELRAGVLEIAVLLEGLQEVLSATLGSRIRVRVESAPGLPPVLVDRGQLETVLVNLATNARDAMPAGGALTLLADAQKVEGACEVKGLAPGHYVRITVMDTGEGMDAATLARAAEPFFTTKPLGQGTGLGLAMARSFAQGSGGALAIASAPGEGTRVSLWLPVTGGEAEADGAAPVHQGPALWDGSGPRHRVMLVDDDPIVRDVLVTQLADAGFAVEEFPDGEAALGRLGEAGRVDILVTDLAMPGMDGVALIREAQKARPGLPAILVTGYAGDAAALAVGAAVSGPFALMRKPVTGTQLADQVEALLGAAPGRAERMP</sequence>
<keyword evidence="13" id="KW-1185">Reference proteome</keyword>
<comment type="catalytic activity">
    <reaction evidence="1">
        <text>ATP + protein L-histidine = ADP + protein N-phospho-L-histidine.</text>
        <dbReference type="EC" id="2.7.13.3"/>
    </reaction>
</comment>
<dbReference type="InterPro" id="IPR036097">
    <property type="entry name" value="HisK_dim/P_sf"/>
</dbReference>
<keyword evidence="6 12" id="KW-0418">Kinase</keyword>
<evidence type="ECO:0000256" key="3">
    <source>
        <dbReference type="ARBA" id="ARBA00012438"/>
    </source>
</evidence>
<reference evidence="12 13" key="1">
    <citation type="submission" date="2020-08" db="EMBL/GenBank/DDBJ databases">
        <title>Genomic Encyclopedia of Type Strains, Phase IV (KMG-IV): sequencing the most valuable type-strain genomes for metagenomic binning, comparative biology and taxonomic classification.</title>
        <authorList>
            <person name="Goeker M."/>
        </authorList>
    </citation>
    <scope>NUCLEOTIDE SEQUENCE [LARGE SCALE GENOMIC DNA]</scope>
    <source>
        <strain evidence="12 13">DSM 25622</strain>
    </source>
</reference>
<feature type="domain" description="HAMP" evidence="11">
    <location>
        <begin position="299"/>
        <end position="352"/>
    </location>
</feature>
<evidence type="ECO:0000256" key="5">
    <source>
        <dbReference type="ARBA" id="ARBA00022679"/>
    </source>
</evidence>
<dbReference type="GO" id="GO:0000155">
    <property type="term" value="F:phosphorelay sensor kinase activity"/>
    <property type="evidence" value="ECO:0007669"/>
    <property type="project" value="InterPro"/>
</dbReference>
<dbReference type="SMART" id="SM00304">
    <property type="entry name" value="HAMP"/>
    <property type="match status" value="1"/>
</dbReference>
<dbReference type="Proteomes" id="UP000580654">
    <property type="component" value="Unassembled WGS sequence"/>
</dbReference>
<dbReference type="PRINTS" id="PR00344">
    <property type="entry name" value="BCTRLSENSOR"/>
</dbReference>
<dbReference type="InterPro" id="IPR004358">
    <property type="entry name" value="Sig_transdc_His_kin-like_C"/>
</dbReference>
<dbReference type="InterPro" id="IPR036890">
    <property type="entry name" value="HATPase_C_sf"/>
</dbReference>
<dbReference type="PROSITE" id="PS50885">
    <property type="entry name" value="HAMP"/>
    <property type="match status" value="1"/>
</dbReference>
<keyword evidence="8" id="KW-0812">Transmembrane</keyword>
<dbReference type="SMART" id="SM00448">
    <property type="entry name" value="REC"/>
    <property type="match status" value="1"/>
</dbReference>
<evidence type="ECO:0000313" key="13">
    <source>
        <dbReference type="Proteomes" id="UP000580654"/>
    </source>
</evidence>
<dbReference type="EC" id="2.7.13.3" evidence="3"/>
<dbReference type="Pfam" id="PF00672">
    <property type="entry name" value="HAMP"/>
    <property type="match status" value="1"/>
</dbReference>
<evidence type="ECO:0000259" key="10">
    <source>
        <dbReference type="PROSITE" id="PS50110"/>
    </source>
</evidence>
<evidence type="ECO:0000256" key="7">
    <source>
        <dbReference type="PROSITE-ProRule" id="PRU00169"/>
    </source>
</evidence>
<dbReference type="GO" id="GO:0016020">
    <property type="term" value="C:membrane"/>
    <property type="evidence" value="ECO:0007669"/>
    <property type="project" value="UniProtKB-SubCell"/>
</dbReference>
<dbReference type="SMART" id="SM00388">
    <property type="entry name" value="HisKA"/>
    <property type="match status" value="1"/>
</dbReference>
<dbReference type="Gene3D" id="3.30.565.10">
    <property type="entry name" value="Histidine kinase-like ATPase, C-terminal domain"/>
    <property type="match status" value="1"/>
</dbReference>
<dbReference type="InterPro" id="IPR005467">
    <property type="entry name" value="His_kinase_dom"/>
</dbReference>
<keyword evidence="5" id="KW-0808">Transferase</keyword>
<name>A0A840Y2D1_9PROT</name>
<dbReference type="SUPFAM" id="SSF158472">
    <property type="entry name" value="HAMP domain-like"/>
    <property type="match status" value="1"/>
</dbReference>
<dbReference type="InterPro" id="IPR003660">
    <property type="entry name" value="HAMP_dom"/>
</dbReference>
<gene>
    <name evidence="12" type="ORF">FHS87_002948</name>
</gene>
<dbReference type="Gene3D" id="1.10.287.130">
    <property type="match status" value="1"/>
</dbReference>
<dbReference type="PROSITE" id="PS50110">
    <property type="entry name" value="RESPONSE_REGULATORY"/>
    <property type="match status" value="1"/>
</dbReference>
<dbReference type="InterPro" id="IPR003594">
    <property type="entry name" value="HATPase_dom"/>
</dbReference>
<organism evidence="12 13">
    <name type="scientific">Muricoccus pecuniae</name>
    <dbReference type="NCBI Taxonomy" id="693023"/>
    <lineage>
        <taxon>Bacteria</taxon>
        <taxon>Pseudomonadati</taxon>
        <taxon>Pseudomonadota</taxon>
        <taxon>Alphaproteobacteria</taxon>
        <taxon>Acetobacterales</taxon>
        <taxon>Roseomonadaceae</taxon>
        <taxon>Muricoccus</taxon>
    </lineage>
</organism>
<dbReference type="SUPFAM" id="SSF52172">
    <property type="entry name" value="CheY-like"/>
    <property type="match status" value="1"/>
</dbReference>
<evidence type="ECO:0000256" key="8">
    <source>
        <dbReference type="SAM" id="Phobius"/>
    </source>
</evidence>
<dbReference type="RefSeq" id="WP_184519775.1">
    <property type="nucleotide sequence ID" value="NZ_JACIJD010000013.1"/>
</dbReference>
<evidence type="ECO:0000256" key="4">
    <source>
        <dbReference type="ARBA" id="ARBA00022553"/>
    </source>
</evidence>
<comment type="caution">
    <text evidence="12">The sequence shown here is derived from an EMBL/GenBank/DDBJ whole genome shotgun (WGS) entry which is preliminary data.</text>
</comment>
<feature type="domain" description="Histidine kinase" evidence="9">
    <location>
        <begin position="408"/>
        <end position="629"/>
    </location>
</feature>
<feature type="modified residue" description="4-aspartylphosphate" evidence="7">
    <location>
        <position position="705"/>
    </location>
</feature>
<dbReference type="Pfam" id="PF02518">
    <property type="entry name" value="HATPase_c"/>
    <property type="match status" value="1"/>
</dbReference>
<comment type="subcellular location">
    <subcellularLocation>
        <location evidence="2">Membrane</location>
    </subcellularLocation>
</comment>
<accession>A0A840Y2D1</accession>
<dbReference type="AlphaFoldDB" id="A0A840Y2D1"/>
<evidence type="ECO:0000256" key="6">
    <source>
        <dbReference type="ARBA" id="ARBA00022777"/>
    </source>
</evidence>
<dbReference type="SUPFAM" id="SSF55874">
    <property type="entry name" value="ATPase domain of HSP90 chaperone/DNA topoisomerase II/histidine kinase"/>
    <property type="match status" value="1"/>
</dbReference>
<dbReference type="EMBL" id="JACIJD010000013">
    <property type="protein sequence ID" value="MBB5694895.1"/>
    <property type="molecule type" value="Genomic_DNA"/>
</dbReference>
<evidence type="ECO:0000259" key="9">
    <source>
        <dbReference type="PROSITE" id="PS50109"/>
    </source>
</evidence>
<dbReference type="InterPro" id="IPR003661">
    <property type="entry name" value="HisK_dim/P_dom"/>
</dbReference>
<keyword evidence="8" id="KW-1133">Transmembrane helix</keyword>
<dbReference type="SMART" id="SM00387">
    <property type="entry name" value="HATPase_c"/>
    <property type="match status" value="1"/>
</dbReference>